<dbReference type="PANTHER" id="PTHR30055">
    <property type="entry name" value="HTH-TYPE TRANSCRIPTIONAL REGULATOR RUTR"/>
    <property type="match status" value="1"/>
</dbReference>
<dbReference type="EMBL" id="PDVP01000017">
    <property type="protein sequence ID" value="PHP65285.1"/>
    <property type="molecule type" value="Genomic_DNA"/>
</dbReference>
<dbReference type="Gene3D" id="1.10.10.60">
    <property type="entry name" value="Homeodomain-like"/>
    <property type="match status" value="1"/>
</dbReference>
<dbReference type="PANTHER" id="PTHR30055:SF240">
    <property type="entry name" value="HTH-TYPE TRANSCRIPTIONAL REGULATOR ACRR"/>
    <property type="match status" value="1"/>
</dbReference>
<dbReference type="GO" id="GO:0003700">
    <property type="term" value="F:DNA-binding transcription factor activity"/>
    <property type="evidence" value="ECO:0007669"/>
    <property type="project" value="TreeGrafter"/>
</dbReference>
<evidence type="ECO:0000313" key="7">
    <source>
        <dbReference type="Proteomes" id="UP000221168"/>
    </source>
</evidence>
<gene>
    <name evidence="6" type="ORF">CSC94_20380</name>
</gene>
<dbReference type="InterPro" id="IPR009057">
    <property type="entry name" value="Homeodomain-like_sf"/>
</dbReference>
<evidence type="ECO:0000259" key="5">
    <source>
        <dbReference type="PROSITE" id="PS50977"/>
    </source>
</evidence>
<evidence type="ECO:0000313" key="6">
    <source>
        <dbReference type="EMBL" id="PHP65285.1"/>
    </source>
</evidence>
<keyword evidence="2 4" id="KW-0238">DNA-binding</keyword>
<sequence>MDEEYPGEEGQSDRVREILRTGARIFAQKGFERTSMRDISDACGISKALLYHHFDSKDNLYALIAYNSAQHLYDFVYQRIPADGPAGEKIRAFMVAMATFFEDHRWAWVAASTAFWSDPDRHRMELRIRNRKELEGRLRDLIREGIASGEFNDTDPAMTGRLILSGINWMHRWYNPDGELRAADIVSTYFDTIYNGLAKR</sequence>
<accession>A0A2G1QIE3</accession>
<dbReference type="PROSITE" id="PS50977">
    <property type="entry name" value="HTH_TETR_2"/>
    <property type="match status" value="1"/>
</dbReference>
<proteinExistence type="predicted"/>
<name>A0A2G1QIE3_9HYPH</name>
<dbReference type="InterPro" id="IPR036271">
    <property type="entry name" value="Tet_transcr_reg_TetR-rel_C_sf"/>
</dbReference>
<dbReference type="InterPro" id="IPR023772">
    <property type="entry name" value="DNA-bd_HTH_TetR-type_CS"/>
</dbReference>
<dbReference type="GO" id="GO:0000976">
    <property type="term" value="F:transcription cis-regulatory region binding"/>
    <property type="evidence" value="ECO:0007669"/>
    <property type="project" value="TreeGrafter"/>
</dbReference>
<dbReference type="Pfam" id="PF00440">
    <property type="entry name" value="TetR_N"/>
    <property type="match status" value="1"/>
</dbReference>
<keyword evidence="3" id="KW-0804">Transcription</keyword>
<dbReference type="PROSITE" id="PS01081">
    <property type="entry name" value="HTH_TETR_1"/>
    <property type="match status" value="1"/>
</dbReference>
<comment type="caution">
    <text evidence="6">The sequence shown here is derived from an EMBL/GenBank/DDBJ whole genome shotgun (WGS) entry which is preliminary data.</text>
</comment>
<feature type="domain" description="HTH tetR-type" evidence="5">
    <location>
        <begin position="12"/>
        <end position="72"/>
    </location>
</feature>
<dbReference type="InterPro" id="IPR041490">
    <property type="entry name" value="KstR2_TetR_C"/>
</dbReference>
<dbReference type="Gene3D" id="1.10.357.10">
    <property type="entry name" value="Tetracycline Repressor, domain 2"/>
    <property type="match status" value="1"/>
</dbReference>
<reference evidence="6 7" key="1">
    <citation type="submission" date="2017-10" db="EMBL/GenBank/DDBJ databases">
        <title>Sedimentibacterium mangrovi gen. nov., sp. nov., a novel member of family Phyllobacteriacea isolated from mangrove sediment.</title>
        <authorList>
            <person name="Liao H."/>
            <person name="Tian Y."/>
        </authorList>
    </citation>
    <scope>NUCLEOTIDE SEQUENCE [LARGE SCALE GENOMIC DNA]</scope>
    <source>
        <strain evidence="6 7">X9-2-2</strain>
    </source>
</reference>
<dbReference type="AlphaFoldDB" id="A0A2G1QIE3"/>
<dbReference type="PRINTS" id="PR00455">
    <property type="entry name" value="HTHTETR"/>
</dbReference>
<organism evidence="6 7">
    <name type="scientific">Zhengella mangrovi</name>
    <dbReference type="NCBI Taxonomy" id="1982044"/>
    <lineage>
        <taxon>Bacteria</taxon>
        <taxon>Pseudomonadati</taxon>
        <taxon>Pseudomonadota</taxon>
        <taxon>Alphaproteobacteria</taxon>
        <taxon>Hyphomicrobiales</taxon>
        <taxon>Notoacmeibacteraceae</taxon>
        <taxon>Zhengella</taxon>
    </lineage>
</organism>
<protein>
    <submittedName>
        <fullName evidence="6">TetR family transcriptional regulator</fullName>
    </submittedName>
</protein>
<dbReference type="Proteomes" id="UP000221168">
    <property type="component" value="Unassembled WGS sequence"/>
</dbReference>
<dbReference type="SUPFAM" id="SSF48498">
    <property type="entry name" value="Tetracyclin repressor-like, C-terminal domain"/>
    <property type="match status" value="1"/>
</dbReference>
<dbReference type="Pfam" id="PF17932">
    <property type="entry name" value="TetR_C_24"/>
    <property type="match status" value="1"/>
</dbReference>
<evidence type="ECO:0000256" key="1">
    <source>
        <dbReference type="ARBA" id="ARBA00023015"/>
    </source>
</evidence>
<keyword evidence="1" id="KW-0805">Transcription regulation</keyword>
<feature type="DNA-binding region" description="H-T-H motif" evidence="4">
    <location>
        <begin position="35"/>
        <end position="54"/>
    </location>
</feature>
<dbReference type="OrthoDB" id="9811084at2"/>
<evidence type="ECO:0000256" key="2">
    <source>
        <dbReference type="ARBA" id="ARBA00023125"/>
    </source>
</evidence>
<evidence type="ECO:0000256" key="4">
    <source>
        <dbReference type="PROSITE-ProRule" id="PRU00335"/>
    </source>
</evidence>
<evidence type="ECO:0000256" key="3">
    <source>
        <dbReference type="ARBA" id="ARBA00023163"/>
    </source>
</evidence>
<dbReference type="SUPFAM" id="SSF46689">
    <property type="entry name" value="Homeodomain-like"/>
    <property type="match status" value="1"/>
</dbReference>
<dbReference type="InterPro" id="IPR050109">
    <property type="entry name" value="HTH-type_TetR-like_transc_reg"/>
</dbReference>
<keyword evidence="7" id="KW-1185">Reference proteome</keyword>
<dbReference type="InterPro" id="IPR001647">
    <property type="entry name" value="HTH_TetR"/>
</dbReference>